<protein>
    <recommendedName>
        <fullName evidence="3">DUF4249 family protein</fullName>
    </recommendedName>
</protein>
<evidence type="ECO:0008006" key="3">
    <source>
        <dbReference type="Google" id="ProtNLM"/>
    </source>
</evidence>
<proteinExistence type="predicted"/>
<evidence type="ECO:0000313" key="2">
    <source>
        <dbReference type="Proteomes" id="UP001597205"/>
    </source>
</evidence>
<dbReference type="RefSeq" id="WP_099372763.1">
    <property type="nucleotide sequence ID" value="NZ_JALXMZ010000001.1"/>
</dbReference>
<organism evidence="1 2">
    <name type="scientific">Sphingobacterium daejeonense</name>
    <dbReference type="NCBI Taxonomy" id="371142"/>
    <lineage>
        <taxon>Bacteria</taxon>
        <taxon>Pseudomonadati</taxon>
        <taxon>Bacteroidota</taxon>
        <taxon>Sphingobacteriia</taxon>
        <taxon>Sphingobacteriales</taxon>
        <taxon>Sphingobacteriaceae</taxon>
        <taxon>Sphingobacterium</taxon>
    </lineage>
</organism>
<evidence type="ECO:0000313" key="1">
    <source>
        <dbReference type="EMBL" id="MFD1166147.1"/>
    </source>
</evidence>
<dbReference type="EMBL" id="JBHTKY010000015">
    <property type="protein sequence ID" value="MFD1166147.1"/>
    <property type="molecule type" value="Genomic_DNA"/>
</dbReference>
<dbReference type="PROSITE" id="PS51257">
    <property type="entry name" value="PROKAR_LIPOPROTEIN"/>
    <property type="match status" value="1"/>
</dbReference>
<reference evidence="2" key="1">
    <citation type="journal article" date="2019" name="Int. J. Syst. Evol. Microbiol.">
        <title>The Global Catalogue of Microorganisms (GCM) 10K type strain sequencing project: providing services to taxonomists for standard genome sequencing and annotation.</title>
        <authorList>
            <consortium name="The Broad Institute Genomics Platform"/>
            <consortium name="The Broad Institute Genome Sequencing Center for Infectious Disease"/>
            <person name="Wu L."/>
            <person name="Ma J."/>
        </authorList>
    </citation>
    <scope>NUCLEOTIDE SEQUENCE [LARGE SCALE GENOMIC DNA]</scope>
    <source>
        <strain evidence="2">CCUG 52468</strain>
    </source>
</reference>
<accession>A0ABW3RNM8</accession>
<dbReference type="Proteomes" id="UP001597205">
    <property type="component" value="Unassembled WGS sequence"/>
</dbReference>
<name>A0ABW3RNM8_9SPHI</name>
<comment type="caution">
    <text evidence="1">The sequence shown here is derived from an EMBL/GenBank/DDBJ whole genome shotgun (WGS) entry which is preliminary data.</text>
</comment>
<gene>
    <name evidence="1" type="ORF">ACFQ2C_11070</name>
</gene>
<sequence length="131" mass="14915">MKNRILKIFALVMVIGLFSACSKEYYNDSFFYPDDFAVDVVNVYSISPDAIKVDFEVTNISSLDYIQGPDGNYFVEFGIRSSYGDEFYGETRIGTLYSGEYLRASTIIRVDPRAGYNLNNITYDVYDADGY</sequence>
<keyword evidence="2" id="KW-1185">Reference proteome</keyword>